<accession>A0ABP7L768</accession>
<dbReference type="InterPro" id="IPR001900">
    <property type="entry name" value="RNase_II/R"/>
</dbReference>
<gene>
    <name evidence="2" type="ORF">GCM10022381_39950</name>
</gene>
<dbReference type="PANTHER" id="PTHR23355:SF9">
    <property type="entry name" value="DIS3-LIKE EXONUCLEASE 2"/>
    <property type="match status" value="1"/>
</dbReference>
<feature type="domain" description="RNB" evidence="1">
    <location>
        <begin position="53"/>
        <end position="375"/>
    </location>
</feature>
<comment type="caution">
    <text evidence="2">The sequence shown here is derived from an EMBL/GenBank/DDBJ whole genome shotgun (WGS) entry which is preliminary data.</text>
</comment>
<protein>
    <submittedName>
        <fullName evidence="2">RNB domain-containing ribonuclease</fullName>
    </submittedName>
</protein>
<dbReference type="PANTHER" id="PTHR23355">
    <property type="entry name" value="RIBONUCLEASE"/>
    <property type="match status" value="1"/>
</dbReference>
<proteinExistence type="predicted"/>
<dbReference type="RefSeq" id="WP_345069634.1">
    <property type="nucleotide sequence ID" value="NZ_BAABCN010000017.1"/>
</dbReference>
<evidence type="ECO:0000313" key="2">
    <source>
        <dbReference type="EMBL" id="GAA3894322.1"/>
    </source>
</evidence>
<organism evidence="2 3">
    <name type="scientific">Leifsonia kafniensis</name>
    <dbReference type="NCBI Taxonomy" id="475957"/>
    <lineage>
        <taxon>Bacteria</taxon>
        <taxon>Bacillati</taxon>
        <taxon>Actinomycetota</taxon>
        <taxon>Actinomycetes</taxon>
        <taxon>Micrococcales</taxon>
        <taxon>Microbacteriaceae</taxon>
        <taxon>Leifsonia</taxon>
    </lineage>
</organism>
<sequence length="502" mass="53085">MPKPVLHVHAKTATDELALALAALPERFGLVREFADAATAEALHAIAALQLPSIDLTHLPFLTIDPAGSTDLDQAMHIETHGSGYRVFYAIADVPAFVVPGGALDAEARHRGQTIYAPDGRIPLHPAVISEGAASLLAGQERSAFVWEIALDAEGEITSTTVTRARIRSRQQLSYEQAQSALDTAQPSETLRLLKVVGTARIELERQRGGASLNLPSVEIEEVGNAESGGGYRLVRRSPLPIEDWNAQISLMTGMAAAQLMLGARIGLLRTMPQPEPATITSFRHQTHALGHPWPEDMPYGEYLRTLDLQDPRELAIMHAAGSLFRGAGYTAFDGTAPANTMQAAVAAPYAHVTAPLRRLVDRFTLVLCAAICANEPVPQWVSDALTELPGLMTSSDQKEGALSRAAIDAVEAAVLSRRVGEVFTATVISAGTGSSGSATAGNGAANGRGRIQLTDPAVTARCTGNLTAGTVISVRLVEATIETGIVSFEAVSTSQHELIAN</sequence>
<dbReference type="EMBL" id="BAABCN010000017">
    <property type="protein sequence ID" value="GAA3894322.1"/>
    <property type="molecule type" value="Genomic_DNA"/>
</dbReference>
<evidence type="ECO:0000313" key="3">
    <source>
        <dbReference type="Proteomes" id="UP001501803"/>
    </source>
</evidence>
<dbReference type="InterPro" id="IPR040596">
    <property type="entry name" value="RNase_II_C_S1"/>
</dbReference>
<evidence type="ECO:0000259" key="1">
    <source>
        <dbReference type="SMART" id="SM00955"/>
    </source>
</evidence>
<dbReference type="Pfam" id="PF18614">
    <property type="entry name" value="RNase_II_C_S1"/>
    <property type="match status" value="1"/>
</dbReference>
<name>A0ABP7L768_9MICO</name>
<dbReference type="Pfam" id="PF00773">
    <property type="entry name" value="RNB"/>
    <property type="match status" value="1"/>
</dbReference>
<reference evidence="3" key="1">
    <citation type="journal article" date="2019" name="Int. J. Syst. Evol. Microbiol.">
        <title>The Global Catalogue of Microorganisms (GCM) 10K type strain sequencing project: providing services to taxonomists for standard genome sequencing and annotation.</title>
        <authorList>
            <consortium name="The Broad Institute Genomics Platform"/>
            <consortium name="The Broad Institute Genome Sequencing Center for Infectious Disease"/>
            <person name="Wu L."/>
            <person name="Ma J."/>
        </authorList>
    </citation>
    <scope>NUCLEOTIDE SEQUENCE [LARGE SCALE GENOMIC DNA]</scope>
    <source>
        <strain evidence="3">JCM 17021</strain>
    </source>
</reference>
<keyword evidence="3" id="KW-1185">Reference proteome</keyword>
<dbReference type="Proteomes" id="UP001501803">
    <property type="component" value="Unassembled WGS sequence"/>
</dbReference>
<dbReference type="InterPro" id="IPR012340">
    <property type="entry name" value="NA-bd_OB-fold"/>
</dbReference>
<dbReference type="SMART" id="SM00955">
    <property type="entry name" value="RNB"/>
    <property type="match status" value="1"/>
</dbReference>
<dbReference type="SUPFAM" id="SSF50249">
    <property type="entry name" value="Nucleic acid-binding proteins"/>
    <property type="match status" value="1"/>
</dbReference>
<dbReference type="InterPro" id="IPR050180">
    <property type="entry name" value="RNR_Ribonuclease"/>
</dbReference>